<dbReference type="PROSITE" id="PS00629">
    <property type="entry name" value="IMP_1"/>
    <property type="match status" value="1"/>
</dbReference>
<sequence length="266" mass="30691">MIDLKEALDFAEKLALKAGKFLLENQKKVKIKKYKDRQDIQTNIDLQVEKIIISAIQKKYPKHNIDSEEKGLIDKNSDYTWIIDPLDGTKEYFRRIPNYNTSFCLFLNKKPISSIVYLPYSNQLFSAADGKGAFLNDKKIHVNNKRNLKNSIIYLFPPCFEVVNNKVFKNNFKKIKKLTEKVYRARYHQRQNSFLSFLALGSTEAYINFSFPSAIEDFAPGLFIAKMAGAKITDLKGKKLDFSKSGQLYIASNAKIHDQLIKILNQ</sequence>
<evidence type="ECO:0000256" key="2">
    <source>
        <dbReference type="ARBA" id="ARBA00022723"/>
    </source>
</evidence>
<dbReference type="SUPFAM" id="SSF56655">
    <property type="entry name" value="Carbohydrate phosphatase"/>
    <property type="match status" value="1"/>
</dbReference>
<dbReference type="FunFam" id="3.30.540.10:FF:000003">
    <property type="entry name" value="Inositol-1-monophosphatase"/>
    <property type="match status" value="1"/>
</dbReference>
<evidence type="ECO:0008006" key="6">
    <source>
        <dbReference type="Google" id="ProtNLM"/>
    </source>
</evidence>
<dbReference type="AlphaFoldDB" id="X0T1B0"/>
<dbReference type="PRINTS" id="PR00377">
    <property type="entry name" value="IMPHPHTASES"/>
</dbReference>
<comment type="cofactor">
    <cofactor evidence="1">
        <name>Mg(2+)</name>
        <dbReference type="ChEBI" id="CHEBI:18420"/>
    </cofactor>
</comment>
<dbReference type="Pfam" id="PF00459">
    <property type="entry name" value="Inositol_P"/>
    <property type="match status" value="1"/>
</dbReference>
<evidence type="ECO:0000313" key="5">
    <source>
        <dbReference type="EMBL" id="GAF69855.1"/>
    </source>
</evidence>
<dbReference type="GO" id="GO:0008934">
    <property type="term" value="F:inositol monophosphate 1-phosphatase activity"/>
    <property type="evidence" value="ECO:0007669"/>
    <property type="project" value="TreeGrafter"/>
</dbReference>
<dbReference type="PANTHER" id="PTHR20854:SF4">
    <property type="entry name" value="INOSITOL-1-MONOPHOSPHATASE-RELATED"/>
    <property type="match status" value="1"/>
</dbReference>
<comment type="caution">
    <text evidence="5">The sequence shown here is derived from an EMBL/GenBank/DDBJ whole genome shotgun (WGS) entry which is preliminary data.</text>
</comment>
<accession>X0T1B0</accession>
<gene>
    <name evidence="5" type="ORF">S01H1_10206</name>
</gene>
<keyword evidence="3" id="KW-0378">Hydrolase</keyword>
<keyword evidence="4" id="KW-0460">Magnesium</keyword>
<reference evidence="5" key="1">
    <citation type="journal article" date="2014" name="Front. Microbiol.">
        <title>High frequency of phylogenetically diverse reductive dehalogenase-homologous genes in deep subseafloor sedimentary metagenomes.</title>
        <authorList>
            <person name="Kawai M."/>
            <person name="Futagami T."/>
            <person name="Toyoda A."/>
            <person name="Takaki Y."/>
            <person name="Nishi S."/>
            <person name="Hori S."/>
            <person name="Arai W."/>
            <person name="Tsubouchi T."/>
            <person name="Morono Y."/>
            <person name="Uchiyama I."/>
            <person name="Ito T."/>
            <person name="Fujiyama A."/>
            <person name="Inagaki F."/>
            <person name="Takami H."/>
        </authorList>
    </citation>
    <scope>NUCLEOTIDE SEQUENCE</scope>
    <source>
        <strain evidence="5">Expedition CK06-06</strain>
    </source>
</reference>
<organism evidence="5">
    <name type="scientific">marine sediment metagenome</name>
    <dbReference type="NCBI Taxonomy" id="412755"/>
    <lineage>
        <taxon>unclassified sequences</taxon>
        <taxon>metagenomes</taxon>
        <taxon>ecological metagenomes</taxon>
    </lineage>
</organism>
<proteinExistence type="predicted"/>
<dbReference type="InterPro" id="IPR020583">
    <property type="entry name" value="Inositol_monoP_metal-BS"/>
</dbReference>
<dbReference type="GO" id="GO:0007165">
    <property type="term" value="P:signal transduction"/>
    <property type="evidence" value="ECO:0007669"/>
    <property type="project" value="TreeGrafter"/>
</dbReference>
<dbReference type="InterPro" id="IPR000760">
    <property type="entry name" value="Inositol_monophosphatase-like"/>
</dbReference>
<name>X0T1B0_9ZZZZ</name>
<evidence type="ECO:0000256" key="4">
    <source>
        <dbReference type="ARBA" id="ARBA00022842"/>
    </source>
</evidence>
<keyword evidence="2" id="KW-0479">Metal-binding</keyword>
<dbReference type="PANTHER" id="PTHR20854">
    <property type="entry name" value="INOSITOL MONOPHOSPHATASE"/>
    <property type="match status" value="1"/>
</dbReference>
<evidence type="ECO:0000256" key="3">
    <source>
        <dbReference type="ARBA" id="ARBA00022801"/>
    </source>
</evidence>
<dbReference type="Gene3D" id="3.30.540.10">
    <property type="entry name" value="Fructose-1,6-Bisphosphatase, subunit A, domain 1"/>
    <property type="match status" value="1"/>
</dbReference>
<dbReference type="GO" id="GO:0046872">
    <property type="term" value="F:metal ion binding"/>
    <property type="evidence" value="ECO:0007669"/>
    <property type="project" value="UniProtKB-KW"/>
</dbReference>
<dbReference type="Gene3D" id="3.40.190.80">
    <property type="match status" value="1"/>
</dbReference>
<dbReference type="GO" id="GO:0006020">
    <property type="term" value="P:inositol metabolic process"/>
    <property type="evidence" value="ECO:0007669"/>
    <property type="project" value="TreeGrafter"/>
</dbReference>
<dbReference type="EMBL" id="BARS01005211">
    <property type="protein sequence ID" value="GAF69855.1"/>
    <property type="molecule type" value="Genomic_DNA"/>
</dbReference>
<protein>
    <recommendedName>
        <fullName evidence="6">Inositol monophosphatase</fullName>
    </recommendedName>
</protein>
<evidence type="ECO:0000256" key="1">
    <source>
        <dbReference type="ARBA" id="ARBA00001946"/>
    </source>
</evidence>